<organism evidence="2 3">
    <name type="scientific">Exserohilum turcicum (strain 28A)</name>
    <name type="common">Northern leaf blight fungus</name>
    <name type="synonym">Setosphaeria turcica</name>
    <dbReference type="NCBI Taxonomy" id="671987"/>
    <lineage>
        <taxon>Eukaryota</taxon>
        <taxon>Fungi</taxon>
        <taxon>Dikarya</taxon>
        <taxon>Ascomycota</taxon>
        <taxon>Pezizomycotina</taxon>
        <taxon>Dothideomycetes</taxon>
        <taxon>Pleosporomycetidae</taxon>
        <taxon>Pleosporales</taxon>
        <taxon>Pleosporineae</taxon>
        <taxon>Pleosporaceae</taxon>
        <taxon>Exserohilum</taxon>
    </lineage>
</organism>
<keyword evidence="3" id="KW-1185">Reference proteome</keyword>
<dbReference type="HOGENOM" id="CLU_000680_30_5_1"/>
<dbReference type="GeneID" id="19405433"/>
<dbReference type="AlphaFoldDB" id="R0K839"/>
<proteinExistence type="predicted"/>
<evidence type="ECO:0000313" key="3">
    <source>
        <dbReference type="Proteomes" id="UP000016935"/>
    </source>
</evidence>
<feature type="compositionally biased region" description="Basic and acidic residues" evidence="1">
    <location>
        <begin position="9"/>
        <end position="26"/>
    </location>
</feature>
<protein>
    <recommendedName>
        <fullName evidence="4">Reverse transcriptase</fullName>
    </recommendedName>
</protein>
<evidence type="ECO:0008006" key="4">
    <source>
        <dbReference type="Google" id="ProtNLM"/>
    </source>
</evidence>
<dbReference type="EMBL" id="KB908515">
    <property type="protein sequence ID" value="EOA89118.1"/>
    <property type="molecule type" value="Genomic_DNA"/>
</dbReference>
<sequence>FTPQLRDAGGNERADALAKEAAKEEPNSTTASLAFLGTETRLLQLRDQSQEWHKYRERAIQENKHTYSARFPLAYPKAIQIPRGTPREISSAFFSLKLGHGYFNAYLERVKKRNSNLCDCGRVQTPDHLLLYC</sequence>
<name>R0K839_EXST2</name>
<dbReference type="RefSeq" id="XP_008022962.1">
    <property type="nucleotide sequence ID" value="XM_008024771.1"/>
</dbReference>
<feature type="non-terminal residue" evidence="2">
    <location>
        <position position="1"/>
    </location>
</feature>
<feature type="region of interest" description="Disordered" evidence="1">
    <location>
        <begin position="1"/>
        <end position="30"/>
    </location>
</feature>
<dbReference type="STRING" id="671987.R0K839"/>
<gene>
    <name evidence="2" type="ORF">SETTUDRAFT_79931</name>
</gene>
<evidence type="ECO:0000313" key="2">
    <source>
        <dbReference type="EMBL" id="EOA89118.1"/>
    </source>
</evidence>
<accession>R0K839</accession>
<evidence type="ECO:0000256" key="1">
    <source>
        <dbReference type="SAM" id="MobiDB-lite"/>
    </source>
</evidence>
<feature type="non-terminal residue" evidence="2">
    <location>
        <position position="133"/>
    </location>
</feature>
<dbReference type="Proteomes" id="UP000016935">
    <property type="component" value="Unassembled WGS sequence"/>
</dbReference>
<reference evidence="2 3" key="2">
    <citation type="journal article" date="2013" name="PLoS Genet.">
        <title>Comparative genome structure, secondary metabolite, and effector coding capacity across Cochliobolus pathogens.</title>
        <authorList>
            <person name="Condon B.J."/>
            <person name="Leng Y."/>
            <person name="Wu D."/>
            <person name="Bushley K.E."/>
            <person name="Ohm R.A."/>
            <person name="Otillar R."/>
            <person name="Martin J."/>
            <person name="Schackwitz W."/>
            <person name="Grimwood J."/>
            <person name="MohdZainudin N."/>
            <person name="Xue C."/>
            <person name="Wang R."/>
            <person name="Manning V.A."/>
            <person name="Dhillon B."/>
            <person name="Tu Z.J."/>
            <person name="Steffenson B.J."/>
            <person name="Salamov A."/>
            <person name="Sun H."/>
            <person name="Lowry S."/>
            <person name="LaButti K."/>
            <person name="Han J."/>
            <person name="Copeland A."/>
            <person name="Lindquist E."/>
            <person name="Barry K."/>
            <person name="Schmutz J."/>
            <person name="Baker S.E."/>
            <person name="Ciuffetti L.M."/>
            <person name="Grigoriev I.V."/>
            <person name="Zhong S."/>
            <person name="Turgeon B.G."/>
        </authorList>
    </citation>
    <scope>NUCLEOTIDE SEQUENCE [LARGE SCALE GENOMIC DNA]</scope>
    <source>
        <strain evidence="3">28A</strain>
    </source>
</reference>
<reference evidence="2 3" key="1">
    <citation type="journal article" date="2012" name="PLoS Pathog.">
        <title>Diverse lifestyles and strategies of plant pathogenesis encoded in the genomes of eighteen Dothideomycetes fungi.</title>
        <authorList>
            <person name="Ohm R.A."/>
            <person name="Feau N."/>
            <person name="Henrissat B."/>
            <person name="Schoch C.L."/>
            <person name="Horwitz B.A."/>
            <person name="Barry K.W."/>
            <person name="Condon B.J."/>
            <person name="Copeland A.C."/>
            <person name="Dhillon B."/>
            <person name="Glaser F."/>
            <person name="Hesse C.N."/>
            <person name="Kosti I."/>
            <person name="LaButti K."/>
            <person name="Lindquist E.A."/>
            <person name="Lucas S."/>
            <person name="Salamov A.A."/>
            <person name="Bradshaw R.E."/>
            <person name="Ciuffetti L."/>
            <person name="Hamelin R.C."/>
            <person name="Kema G.H.J."/>
            <person name="Lawrence C."/>
            <person name="Scott J.A."/>
            <person name="Spatafora J.W."/>
            <person name="Turgeon B.G."/>
            <person name="de Wit P.J.G.M."/>
            <person name="Zhong S."/>
            <person name="Goodwin S.B."/>
            <person name="Grigoriev I.V."/>
        </authorList>
    </citation>
    <scope>NUCLEOTIDE SEQUENCE [LARGE SCALE GENOMIC DNA]</scope>
    <source>
        <strain evidence="3">28A</strain>
    </source>
</reference>
<dbReference type="OrthoDB" id="3942798at2759"/>